<name>A0A1V9F2U2_9BACT</name>
<accession>A0A1V9F2U2</accession>
<evidence type="ECO:0000259" key="7">
    <source>
        <dbReference type="Pfam" id="PF14322"/>
    </source>
</evidence>
<dbReference type="Pfam" id="PF14322">
    <property type="entry name" value="SusD-like_3"/>
    <property type="match status" value="1"/>
</dbReference>
<dbReference type="InterPro" id="IPR011990">
    <property type="entry name" value="TPR-like_helical_dom_sf"/>
</dbReference>
<feature type="domain" description="SusD-like N-terminal" evidence="7">
    <location>
        <begin position="85"/>
        <end position="217"/>
    </location>
</feature>
<dbReference type="SUPFAM" id="SSF48452">
    <property type="entry name" value="TPR-like"/>
    <property type="match status" value="1"/>
</dbReference>
<dbReference type="OrthoDB" id="5694214at2"/>
<dbReference type="Proteomes" id="UP000192610">
    <property type="component" value="Unassembled WGS sequence"/>
</dbReference>
<evidence type="ECO:0000256" key="1">
    <source>
        <dbReference type="ARBA" id="ARBA00004442"/>
    </source>
</evidence>
<keyword evidence="3" id="KW-0732">Signal</keyword>
<evidence type="ECO:0000259" key="6">
    <source>
        <dbReference type="Pfam" id="PF07980"/>
    </source>
</evidence>
<evidence type="ECO:0008006" key="10">
    <source>
        <dbReference type="Google" id="ProtNLM"/>
    </source>
</evidence>
<comment type="caution">
    <text evidence="8">The sequence shown here is derived from an EMBL/GenBank/DDBJ whole genome shotgun (WGS) entry which is preliminary data.</text>
</comment>
<organism evidence="8 9">
    <name type="scientific">Niastella yeongjuensis</name>
    <dbReference type="NCBI Taxonomy" id="354355"/>
    <lineage>
        <taxon>Bacteria</taxon>
        <taxon>Pseudomonadati</taxon>
        <taxon>Bacteroidota</taxon>
        <taxon>Chitinophagia</taxon>
        <taxon>Chitinophagales</taxon>
        <taxon>Chitinophagaceae</taxon>
        <taxon>Niastella</taxon>
    </lineage>
</organism>
<comment type="subcellular location">
    <subcellularLocation>
        <location evidence="1">Cell outer membrane</location>
    </subcellularLocation>
</comment>
<sequence>MKQSKQFLSIIVAGLLLSACDKKLDESPKSFIAPDQFFTTDAQCIQAVNGVYSGLPELFGQEDLWKSIEEGTDVLIYTGGTDGNQEYTLSAAAPGNISNVWRKCYSAITNANLIIHRVGNAKITDTLKTRLVGEALYLRALHYYILTNSFGAVPVWTDELNVDVVSTLPRADAADVRKQIKDDLLQASGQLPYSYPALETGRATKGAALALLAKVYLLDKDWANAEKYAQMVVDSKQYTLVNFADLFDVNNRFKNNKESIFEIQFKRDNATNTNTRVTYYYTWFIPVRDGNNKTYAGVDFGTTVLLGYENFCPTLALVNMFETGDKRKDVTVATSYNGQPFTRFKKPNHPWFGAKFWDLQANDRNSGKDIYFQRYADVLLTLAEAQNEQSKTADALTWINKVRADHGGLTTPVSGVAQDSVTRLIRKERAIEFVGEFQRKWDLARWGTLVDAVKSVTDDNPIGAKNIKPEFALFPVPDAEIIKNPNLKPQNKGY</sequence>
<dbReference type="GO" id="GO:0009279">
    <property type="term" value="C:cell outer membrane"/>
    <property type="evidence" value="ECO:0007669"/>
    <property type="project" value="UniProtKB-SubCell"/>
</dbReference>
<dbReference type="PROSITE" id="PS51257">
    <property type="entry name" value="PROKAR_LIPOPROTEIN"/>
    <property type="match status" value="1"/>
</dbReference>
<evidence type="ECO:0000256" key="4">
    <source>
        <dbReference type="ARBA" id="ARBA00023136"/>
    </source>
</evidence>
<evidence type="ECO:0000256" key="5">
    <source>
        <dbReference type="ARBA" id="ARBA00023237"/>
    </source>
</evidence>
<gene>
    <name evidence="8" type="ORF">A4H97_25255</name>
</gene>
<keyword evidence="5" id="KW-0998">Cell outer membrane</keyword>
<dbReference type="InterPro" id="IPR012944">
    <property type="entry name" value="SusD_RagB_dom"/>
</dbReference>
<evidence type="ECO:0000256" key="3">
    <source>
        <dbReference type="ARBA" id="ARBA00022729"/>
    </source>
</evidence>
<dbReference type="RefSeq" id="WP_081198106.1">
    <property type="nucleotide sequence ID" value="NZ_FOCZ01000012.1"/>
</dbReference>
<evidence type="ECO:0000313" key="9">
    <source>
        <dbReference type="Proteomes" id="UP000192610"/>
    </source>
</evidence>
<reference evidence="9" key="1">
    <citation type="submission" date="2016-04" db="EMBL/GenBank/DDBJ databases">
        <authorList>
            <person name="Chen L."/>
            <person name="Zhuang W."/>
            <person name="Wang G."/>
        </authorList>
    </citation>
    <scope>NUCLEOTIDE SEQUENCE [LARGE SCALE GENOMIC DNA]</scope>
    <source>
        <strain evidence="9">17621</strain>
    </source>
</reference>
<proteinExistence type="inferred from homology"/>
<keyword evidence="4" id="KW-0472">Membrane</keyword>
<feature type="domain" description="RagB/SusD" evidence="6">
    <location>
        <begin position="355"/>
        <end position="494"/>
    </location>
</feature>
<dbReference type="EMBL" id="LVXG01000008">
    <property type="protein sequence ID" value="OQP52631.1"/>
    <property type="molecule type" value="Genomic_DNA"/>
</dbReference>
<comment type="similarity">
    <text evidence="2">Belongs to the SusD family.</text>
</comment>
<dbReference type="STRING" id="354355.SAMN05660816_05301"/>
<protein>
    <recommendedName>
        <fullName evidence="10">Carbohydrate-binding protein SusD</fullName>
    </recommendedName>
</protein>
<dbReference type="Gene3D" id="1.25.40.390">
    <property type="match status" value="1"/>
</dbReference>
<keyword evidence="9" id="KW-1185">Reference proteome</keyword>
<evidence type="ECO:0000313" key="8">
    <source>
        <dbReference type="EMBL" id="OQP52631.1"/>
    </source>
</evidence>
<dbReference type="CDD" id="cd08977">
    <property type="entry name" value="SusD"/>
    <property type="match status" value="1"/>
</dbReference>
<dbReference type="InterPro" id="IPR033985">
    <property type="entry name" value="SusD-like_N"/>
</dbReference>
<evidence type="ECO:0000256" key="2">
    <source>
        <dbReference type="ARBA" id="ARBA00006275"/>
    </source>
</evidence>
<dbReference type="Pfam" id="PF07980">
    <property type="entry name" value="SusD_RagB"/>
    <property type="match status" value="1"/>
</dbReference>
<dbReference type="AlphaFoldDB" id="A0A1V9F2U2"/>